<protein>
    <submittedName>
        <fullName evidence="1">Uncharacterized protein</fullName>
    </submittedName>
</protein>
<gene>
    <name evidence="1" type="ORF">PR048_001210</name>
</gene>
<keyword evidence="2" id="KW-1185">Reference proteome</keyword>
<evidence type="ECO:0000313" key="1">
    <source>
        <dbReference type="EMBL" id="KAJ8895870.1"/>
    </source>
</evidence>
<dbReference type="Proteomes" id="UP001159363">
    <property type="component" value="Chromosome 1"/>
</dbReference>
<reference evidence="1 2" key="1">
    <citation type="submission" date="2023-02" db="EMBL/GenBank/DDBJ databases">
        <title>LHISI_Scaffold_Assembly.</title>
        <authorList>
            <person name="Stuart O.P."/>
            <person name="Cleave R."/>
            <person name="Magrath M.J.L."/>
            <person name="Mikheyev A.S."/>
        </authorList>
    </citation>
    <scope>NUCLEOTIDE SEQUENCE [LARGE SCALE GENOMIC DNA]</scope>
    <source>
        <strain evidence="1">Daus_M_001</strain>
        <tissue evidence="1">Leg muscle</tissue>
    </source>
</reference>
<dbReference type="PANTHER" id="PTHR47018">
    <property type="entry name" value="CXC DOMAIN-CONTAINING PROTEIN-RELATED"/>
    <property type="match status" value="1"/>
</dbReference>
<evidence type="ECO:0000313" key="2">
    <source>
        <dbReference type="Proteomes" id="UP001159363"/>
    </source>
</evidence>
<organism evidence="1 2">
    <name type="scientific">Dryococelus australis</name>
    <dbReference type="NCBI Taxonomy" id="614101"/>
    <lineage>
        <taxon>Eukaryota</taxon>
        <taxon>Metazoa</taxon>
        <taxon>Ecdysozoa</taxon>
        <taxon>Arthropoda</taxon>
        <taxon>Hexapoda</taxon>
        <taxon>Insecta</taxon>
        <taxon>Pterygota</taxon>
        <taxon>Neoptera</taxon>
        <taxon>Polyneoptera</taxon>
        <taxon>Phasmatodea</taxon>
        <taxon>Verophasmatodea</taxon>
        <taxon>Anareolatae</taxon>
        <taxon>Phasmatidae</taxon>
        <taxon>Eurycanthinae</taxon>
        <taxon>Dryococelus</taxon>
    </lineage>
</organism>
<sequence length="191" mass="21503">MVASLRKRSPPAKINTPDIDSTFKQGLFVVQKSRNVSSDIGLDQAHEQNNAIIKGDGGAVGLLTDPAALRRCMLGGPEITQLIAEFEESNATVKETLYMRHEQTPEFQNIFAQKVIALKNEIKERGNPYLETSNDMFSLETDIAVDKENVEQIMHAEEVGQKQCTAYVNDRIVTKQLLLYSRIKKNIFMLF</sequence>
<name>A0ABQ9II70_9NEOP</name>
<accession>A0ABQ9II70</accession>
<dbReference type="EMBL" id="JARBHB010000001">
    <property type="protein sequence ID" value="KAJ8895870.1"/>
    <property type="molecule type" value="Genomic_DNA"/>
</dbReference>
<proteinExistence type="predicted"/>
<comment type="caution">
    <text evidence="1">The sequence shown here is derived from an EMBL/GenBank/DDBJ whole genome shotgun (WGS) entry which is preliminary data.</text>
</comment>